<protein>
    <submittedName>
        <fullName evidence="1">Uncharacterized protein</fullName>
    </submittedName>
</protein>
<dbReference type="Proteomes" id="UP001189429">
    <property type="component" value="Unassembled WGS sequence"/>
</dbReference>
<organism evidence="1 2">
    <name type="scientific">Prorocentrum cordatum</name>
    <dbReference type="NCBI Taxonomy" id="2364126"/>
    <lineage>
        <taxon>Eukaryota</taxon>
        <taxon>Sar</taxon>
        <taxon>Alveolata</taxon>
        <taxon>Dinophyceae</taxon>
        <taxon>Prorocentrales</taxon>
        <taxon>Prorocentraceae</taxon>
        <taxon>Prorocentrum</taxon>
    </lineage>
</organism>
<proteinExistence type="predicted"/>
<comment type="caution">
    <text evidence="1">The sequence shown here is derived from an EMBL/GenBank/DDBJ whole genome shotgun (WGS) entry which is preliminary data.</text>
</comment>
<keyword evidence="2" id="KW-1185">Reference proteome</keyword>
<evidence type="ECO:0000313" key="1">
    <source>
        <dbReference type="EMBL" id="CAK0819735.1"/>
    </source>
</evidence>
<sequence>MSDKIGMARWFGWVDAMNAYLKDWHTRLLTYLFVCISLGVLGEANQKALAPTADMKPFGLEDVGKATTAEESDALKKLRRACTNTMHLAVVCLSDRSLWEMCSIIVYVCEPVRAWRTEQSTNLRSSSECCRWYQEQAAGKGFHALTALVARLADPDGLRHVGFGSPPAASEADLHALHPHVLNEDKLAESAGVLTMSLLSRRLASHMAYTRGLPGAFAGLLDPTARPRIPAWFQEVHAAWQRAGSPDSQVVEEVHCPLPLQTCRR</sequence>
<name>A0ABN9RKQ9_9DINO</name>
<gene>
    <name evidence="1" type="ORF">PCOR1329_LOCUS21667</name>
</gene>
<accession>A0ABN9RKQ9</accession>
<evidence type="ECO:0000313" key="2">
    <source>
        <dbReference type="Proteomes" id="UP001189429"/>
    </source>
</evidence>
<dbReference type="EMBL" id="CAUYUJ010007158">
    <property type="protein sequence ID" value="CAK0819735.1"/>
    <property type="molecule type" value="Genomic_DNA"/>
</dbReference>
<reference evidence="1" key="1">
    <citation type="submission" date="2023-10" db="EMBL/GenBank/DDBJ databases">
        <authorList>
            <person name="Chen Y."/>
            <person name="Shah S."/>
            <person name="Dougan E. K."/>
            <person name="Thang M."/>
            <person name="Chan C."/>
        </authorList>
    </citation>
    <scope>NUCLEOTIDE SEQUENCE [LARGE SCALE GENOMIC DNA]</scope>
</reference>